<feature type="chain" id="PRO_5012974425" evidence="3">
    <location>
        <begin position="21"/>
        <end position="244"/>
    </location>
</feature>
<dbReference type="EMBL" id="FQXS01000013">
    <property type="protein sequence ID" value="SHH87503.1"/>
    <property type="molecule type" value="Genomic_DNA"/>
</dbReference>
<dbReference type="AlphaFoldDB" id="A0A1M5WK63"/>
<feature type="signal peptide" evidence="3">
    <location>
        <begin position="1"/>
        <end position="20"/>
    </location>
</feature>
<gene>
    <name evidence="4" type="ORF">SAMN02745124_02326</name>
</gene>
<keyword evidence="2" id="KW-1133">Transmembrane helix</keyword>
<evidence type="ECO:0000256" key="2">
    <source>
        <dbReference type="SAM" id="Phobius"/>
    </source>
</evidence>
<protein>
    <submittedName>
        <fullName evidence="4">Uncharacterized protein</fullName>
    </submittedName>
</protein>
<dbReference type="OrthoDB" id="5240474at2"/>
<evidence type="ECO:0000313" key="5">
    <source>
        <dbReference type="Proteomes" id="UP000184139"/>
    </source>
</evidence>
<evidence type="ECO:0000256" key="3">
    <source>
        <dbReference type="SAM" id="SignalP"/>
    </source>
</evidence>
<dbReference type="SUPFAM" id="SSF48452">
    <property type="entry name" value="TPR-like"/>
    <property type="match status" value="1"/>
</dbReference>
<dbReference type="STRING" id="1121409.SAMN02745124_02326"/>
<keyword evidence="1" id="KW-0802">TPR repeat</keyword>
<accession>A0A1M5WK63</accession>
<keyword evidence="2" id="KW-0812">Transmembrane</keyword>
<dbReference type="RefSeq" id="WP_073376192.1">
    <property type="nucleotide sequence ID" value="NZ_FQXS01000013.1"/>
</dbReference>
<feature type="transmembrane region" description="Helical" evidence="2">
    <location>
        <begin position="155"/>
        <end position="174"/>
    </location>
</feature>
<feature type="repeat" description="TPR" evidence="1">
    <location>
        <begin position="57"/>
        <end position="90"/>
    </location>
</feature>
<keyword evidence="3" id="KW-0732">Signal</keyword>
<feature type="transmembrane region" description="Helical" evidence="2">
    <location>
        <begin position="123"/>
        <end position="143"/>
    </location>
</feature>
<dbReference type="InterPro" id="IPR011990">
    <property type="entry name" value="TPR-like_helical_dom_sf"/>
</dbReference>
<sequence length="244" mass="26293">MKRLLLLISCLLVIAMPSAARDLAAADLDSCNKLYYQAEYGRAIECYHRLGGERPSASLLYNIGNAHARLGDAGAATLSYLRSLYLTPGDADAAGNLALLRKHYGVFPPEPTLGELVTALLTISQWSLVSLAGLLIYCGFALLSLQKKPRRAVEVLTLLFCLLLFVGGLTAAGVRQHHWQRSVVMADGQLVVSPFAGAPSVGAIRQGRLVSTHAEHRDFTSVTDETGRTGWLPTASLEVIIPPR</sequence>
<reference evidence="4 5" key="1">
    <citation type="submission" date="2016-11" db="EMBL/GenBank/DDBJ databases">
        <authorList>
            <person name="Jaros S."/>
            <person name="Januszkiewicz K."/>
            <person name="Wedrychowicz H."/>
        </authorList>
    </citation>
    <scope>NUCLEOTIDE SEQUENCE [LARGE SCALE GENOMIC DNA]</scope>
    <source>
        <strain evidence="4 5">DSM 9705</strain>
    </source>
</reference>
<organism evidence="4 5">
    <name type="scientific">Desulfofustis glycolicus DSM 9705</name>
    <dbReference type="NCBI Taxonomy" id="1121409"/>
    <lineage>
        <taxon>Bacteria</taxon>
        <taxon>Pseudomonadati</taxon>
        <taxon>Thermodesulfobacteriota</taxon>
        <taxon>Desulfobulbia</taxon>
        <taxon>Desulfobulbales</taxon>
        <taxon>Desulfocapsaceae</taxon>
        <taxon>Desulfofustis</taxon>
    </lineage>
</organism>
<name>A0A1M5WK63_9BACT</name>
<evidence type="ECO:0000256" key="1">
    <source>
        <dbReference type="PROSITE-ProRule" id="PRU00339"/>
    </source>
</evidence>
<keyword evidence="5" id="KW-1185">Reference proteome</keyword>
<proteinExistence type="predicted"/>
<dbReference type="InterPro" id="IPR019734">
    <property type="entry name" value="TPR_rpt"/>
</dbReference>
<dbReference type="PROSITE" id="PS50005">
    <property type="entry name" value="TPR"/>
    <property type="match status" value="1"/>
</dbReference>
<evidence type="ECO:0000313" key="4">
    <source>
        <dbReference type="EMBL" id="SHH87503.1"/>
    </source>
</evidence>
<dbReference type="Gene3D" id="1.25.40.10">
    <property type="entry name" value="Tetratricopeptide repeat domain"/>
    <property type="match status" value="1"/>
</dbReference>
<keyword evidence="2" id="KW-0472">Membrane</keyword>
<dbReference type="Proteomes" id="UP000184139">
    <property type="component" value="Unassembled WGS sequence"/>
</dbReference>